<name>A0A1C4YJM6_9ACTN</name>
<evidence type="ECO:0008006" key="3">
    <source>
        <dbReference type="Google" id="ProtNLM"/>
    </source>
</evidence>
<proteinExistence type="predicted"/>
<evidence type="ECO:0000313" key="1">
    <source>
        <dbReference type="EMBL" id="SCF20877.1"/>
    </source>
</evidence>
<protein>
    <recommendedName>
        <fullName evidence="3">Transcriptional regulator, AlpA family</fullName>
    </recommendedName>
</protein>
<dbReference type="Proteomes" id="UP000198224">
    <property type="component" value="Chromosome I"/>
</dbReference>
<organism evidence="1 2">
    <name type="scientific">Micromonospora chokoriensis</name>
    <dbReference type="NCBI Taxonomy" id="356851"/>
    <lineage>
        <taxon>Bacteria</taxon>
        <taxon>Bacillati</taxon>
        <taxon>Actinomycetota</taxon>
        <taxon>Actinomycetes</taxon>
        <taxon>Micromonosporales</taxon>
        <taxon>Micromonosporaceae</taxon>
        <taxon>Micromonospora</taxon>
    </lineage>
</organism>
<keyword evidence="2" id="KW-1185">Reference proteome</keyword>
<accession>A0A1C4YJM6</accession>
<dbReference type="AlphaFoldDB" id="A0A1C4YJM6"/>
<evidence type="ECO:0000313" key="2">
    <source>
        <dbReference type="Proteomes" id="UP000198224"/>
    </source>
</evidence>
<dbReference type="EMBL" id="LT607409">
    <property type="protein sequence ID" value="SCF20877.1"/>
    <property type="molecule type" value="Genomic_DNA"/>
</dbReference>
<reference evidence="2" key="1">
    <citation type="submission" date="2016-06" db="EMBL/GenBank/DDBJ databases">
        <authorList>
            <person name="Varghese N."/>
            <person name="Submissions Spin"/>
        </authorList>
    </citation>
    <scope>NUCLEOTIDE SEQUENCE [LARGE SCALE GENOMIC DNA]</scope>
    <source>
        <strain evidence="2">DSM 45160</strain>
    </source>
</reference>
<sequence>MTLSGPHSVRSMVRRLYGSAELQERLQVSRARVVQITSRPDFPEPFDRLAGGAVWLVEDVEAWITEHRPHQARDADPDAR</sequence>
<gene>
    <name evidence="1" type="ORF">GA0070612_4847</name>
</gene>